<name>A0A151B308_9CLOT</name>
<keyword evidence="3" id="KW-1185">Reference proteome</keyword>
<feature type="signal peptide" evidence="1">
    <location>
        <begin position="1"/>
        <end position="21"/>
    </location>
</feature>
<evidence type="ECO:0000256" key="1">
    <source>
        <dbReference type="SAM" id="SignalP"/>
    </source>
</evidence>
<evidence type="ECO:0000313" key="3">
    <source>
        <dbReference type="Proteomes" id="UP000075531"/>
    </source>
</evidence>
<dbReference type="RefSeq" id="WP_161938364.1">
    <property type="nucleotide sequence ID" value="NZ_LTBA01000019.1"/>
</dbReference>
<gene>
    <name evidence="2" type="ORF">CLTEP_17230</name>
</gene>
<feature type="chain" id="PRO_5038577505" description="Cyclic lactone autoinducer peptide" evidence="1">
    <location>
        <begin position="22"/>
        <end position="46"/>
    </location>
</feature>
<evidence type="ECO:0000313" key="2">
    <source>
        <dbReference type="EMBL" id="KYH34298.1"/>
    </source>
</evidence>
<reference evidence="2 3" key="1">
    <citation type="submission" date="2016-02" db="EMBL/GenBank/DDBJ databases">
        <title>Genome sequence of Clostridium tepidiprofundi DSM 19306.</title>
        <authorList>
            <person name="Poehlein A."/>
            <person name="Daniel R."/>
        </authorList>
    </citation>
    <scope>NUCLEOTIDE SEQUENCE [LARGE SCALE GENOMIC DNA]</scope>
    <source>
        <strain evidence="2 3">DSM 19306</strain>
    </source>
</reference>
<protein>
    <recommendedName>
        <fullName evidence="4">Cyclic lactone autoinducer peptide</fullName>
    </recommendedName>
</protein>
<dbReference type="PROSITE" id="PS51257">
    <property type="entry name" value="PROKAR_LIPOPROTEIN"/>
    <property type="match status" value="1"/>
</dbReference>
<dbReference type="PATRIC" id="fig|1121338.3.peg.1763"/>
<comment type="caution">
    <text evidence="2">The sequence shown here is derived from an EMBL/GenBank/DDBJ whole genome shotgun (WGS) entry which is preliminary data.</text>
</comment>
<proteinExistence type="predicted"/>
<dbReference type="AlphaFoldDB" id="A0A151B308"/>
<accession>A0A151B308</accession>
<sequence>MFKRKLLICLCVLAIPVVAFTVLSSSLAGCTTTKQSELLKMSTHEN</sequence>
<dbReference type="Proteomes" id="UP000075531">
    <property type="component" value="Unassembled WGS sequence"/>
</dbReference>
<keyword evidence="1" id="KW-0732">Signal</keyword>
<dbReference type="EMBL" id="LTBA01000019">
    <property type="protein sequence ID" value="KYH34298.1"/>
    <property type="molecule type" value="Genomic_DNA"/>
</dbReference>
<organism evidence="2 3">
    <name type="scientific">Clostridium tepidiprofundi DSM 19306</name>
    <dbReference type="NCBI Taxonomy" id="1121338"/>
    <lineage>
        <taxon>Bacteria</taxon>
        <taxon>Bacillati</taxon>
        <taxon>Bacillota</taxon>
        <taxon>Clostridia</taxon>
        <taxon>Eubacteriales</taxon>
        <taxon>Clostridiaceae</taxon>
        <taxon>Clostridium</taxon>
    </lineage>
</organism>
<evidence type="ECO:0008006" key="4">
    <source>
        <dbReference type="Google" id="ProtNLM"/>
    </source>
</evidence>